<dbReference type="SUPFAM" id="SSF53383">
    <property type="entry name" value="PLP-dependent transferases"/>
    <property type="match status" value="1"/>
</dbReference>
<dbReference type="Gene3D" id="3.90.1150.10">
    <property type="entry name" value="Aspartate Aminotransferase, domain 1"/>
    <property type="match status" value="1"/>
</dbReference>
<dbReference type="NCBIfam" id="TIGR03588">
    <property type="entry name" value="PseC"/>
    <property type="match status" value="1"/>
</dbReference>
<dbReference type="InterPro" id="IPR015422">
    <property type="entry name" value="PyrdxlP-dep_Trfase_small"/>
</dbReference>
<dbReference type="InterPro" id="IPR000653">
    <property type="entry name" value="DegT/StrS_aminotransferase"/>
</dbReference>
<sequence>MIPYGKHSVNWRDVFAVARQTGTGTLTQGNRISDFENSVANYVGVKYAVAVSSATAGLHLSLLALNLDEGSKVITSPISFVASANSSFYAKLTPKFVDIESSTININPSAIKRSLASSKDVRAIVPVHYGGMTCDMFEISQIAKKDNLRVVEDAAHALGARYESGEMVGSCTYSDATVFSFHPVKSITTGEGGMITTNDKDVYLRLLRLRSHGINKLDDQFENLELALTNDGVNPWYYEMMTLGYNYRLSEIQAALGMSQMKRIDNFIQKRNKLADKYDEAFDGTPNITIAQRPKKDMSSRHIYVLRFNFEKLKKSRNQVMQELRNSGIMTQVHYIPIPLQPYYSRMGYNMEELPEAATFYNQALTIPLFPDLKKREQKRIISAVIKIASGK</sequence>
<reference evidence="1" key="1">
    <citation type="submission" date="2020-05" db="EMBL/GenBank/DDBJ databases">
        <authorList>
            <person name="Chiriac C."/>
            <person name="Salcher M."/>
            <person name="Ghai R."/>
            <person name="Kavagutti S V."/>
        </authorList>
    </citation>
    <scope>NUCLEOTIDE SEQUENCE</scope>
</reference>
<dbReference type="PIRSF" id="PIRSF000390">
    <property type="entry name" value="PLP_StrS"/>
    <property type="match status" value="1"/>
</dbReference>
<evidence type="ECO:0000313" key="1">
    <source>
        <dbReference type="EMBL" id="CAB5160622.1"/>
    </source>
</evidence>
<organism evidence="1">
    <name type="scientific">freshwater metagenome</name>
    <dbReference type="NCBI Taxonomy" id="449393"/>
    <lineage>
        <taxon>unclassified sequences</taxon>
        <taxon>metagenomes</taxon>
        <taxon>ecological metagenomes</taxon>
    </lineage>
</organism>
<dbReference type="EMBL" id="CAFBRZ010000098">
    <property type="protein sequence ID" value="CAB5160622.1"/>
    <property type="molecule type" value="Genomic_DNA"/>
</dbReference>
<gene>
    <name evidence="1" type="ORF">UFOPK4444_01268</name>
</gene>
<dbReference type="InterPro" id="IPR015421">
    <property type="entry name" value="PyrdxlP-dep_Trfase_major"/>
</dbReference>
<accession>A0A6J7WBX6</accession>
<dbReference type="AlphaFoldDB" id="A0A6J7WBX6"/>
<name>A0A6J7WBX6_9ZZZZ</name>
<dbReference type="InterPro" id="IPR020026">
    <property type="entry name" value="PseC"/>
</dbReference>
<dbReference type="PANTHER" id="PTHR30244:SF34">
    <property type="entry name" value="DTDP-4-AMINO-4,6-DIDEOXYGALACTOSE TRANSAMINASE"/>
    <property type="match status" value="1"/>
</dbReference>
<proteinExistence type="predicted"/>
<dbReference type="Gene3D" id="3.40.640.10">
    <property type="entry name" value="Type I PLP-dependent aspartate aminotransferase-like (Major domain)"/>
    <property type="match status" value="1"/>
</dbReference>
<dbReference type="PANTHER" id="PTHR30244">
    <property type="entry name" value="TRANSAMINASE"/>
    <property type="match status" value="1"/>
</dbReference>
<dbReference type="CDD" id="cd00616">
    <property type="entry name" value="AHBA_syn"/>
    <property type="match status" value="1"/>
</dbReference>
<dbReference type="GO" id="GO:0008483">
    <property type="term" value="F:transaminase activity"/>
    <property type="evidence" value="ECO:0007669"/>
    <property type="project" value="TreeGrafter"/>
</dbReference>
<dbReference type="InterPro" id="IPR015424">
    <property type="entry name" value="PyrdxlP-dep_Trfase"/>
</dbReference>
<protein>
    <submittedName>
        <fullName evidence="1">Unannotated protein</fullName>
    </submittedName>
</protein>
<dbReference type="GO" id="GO:0000271">
    <property type="term" value="P:polysaccharide biosynthetic process"/>
    <property type="evidence" value="ECO:0007669"/>
    <property type="project" value="TreeGrafter"/>
</dbReference>
<dbReference type="GO" id="GO:0030170">
    <property type="term" value="F:pyridoxal phosphate binding"/>
    <property type="evidence" value="ECO:0007669"/>
    <property type="project" value="TreeGrafter"/>
</dbReference>
<dbReference type="Pfam" id="PF01041">
    <property type="entry name" value="DegT_DnrJ_EryC1"/>
    <property type="match status" value="1"/>
</dbReference>